<dbReference type="Proteomes" id="UP001249851">
    <property type="component" value="Unassembled WGS sequence"/>
</dbReference>
<evidence type="ECO:0000256" key="1">
    <source>
        <dbReference type="ARBA" id="ARBA00022741"/>
    </source>
</evidence>
<reference evidence="5" key="1">
    <citation type="journal article" date="2023" name="G3 (Bethesda)">
        <title>Whole genome assembly and annotation of the endangered Caribbean coral Acropora cervicornis.</title>
        <authorList>
            <person name="Selwyn J.D."/>
            <person name="Vollmer S.V."/>
        </authorList>
    </citation>
    <scope>NUCLEOTIDE SEQUENCE</scope>
    <source>
        <strain evidence="5">K2</strain>
    </source>
</reference>
<dbReference type="GO" id="GO:0016887">
    <property type="term" value="F:ATP hydrolysis activity"/>
    <property type="evidence" value="ECO:0007669"/>
    <property type="project" value="InterPro"/>
</dbReference>
<dbReference type="SUPFAM" id="SSF52540">
    <property type="entry name" value="P-loop containing nucleoside triphosphate hydrolases"/>
    <property type="match status" value="2"/>
</dbReference>
<dbReference type="InterPro" id="IPR050168">
    <property type="entry name" value="AAA_ATPase_domain"/>
</dbReference>
<keyword evidence="6" id="KW-1185">Reference proteome</keyword>
<dbReference type="PROSITE" id="PS00674">
    <property type="entry name" value="AAA"/>
    <property type="match status" value="2"/>
</dbReference>
<comment type="caution">
    <text evidence="5">The sequence shown here is derived from an EMBL/GenBank/DDBJ whole genome shotgun (WGS) entry which is preliminary data.</text>
</comment>
<dbReference type="GO" id="GO:0005829">
    <property type="term" value="C:cytosol"/>
    <property type="evidence" value="ECO:0007669"/>
    <property type="project" value="TreeGrafter"/>
</dbReference>
<dbReference type="InterPro" id="IPR003959">
    <property type="entry name" value="ATPase_AAA_core"/>
</dbReference>
<dbReference type="GO" id="GO:0030970">
    <property type="term" value="P:retrograde protein transport, ER to cytosol"/>
    <property type="evidence" value="ECO:0007669"/>
    <property type="project" value="TreeGrafter"/>
</dbReference>
<dbReference type="FunFam" id="3.40.50.300:FF:000061">
    <property type="entry name" value="ATPase family, AAA domain-containing 2"/>
    <property type="match status" value="1"/>
</dbReference>
<evidence type="ECO:0000256" key="3">
    <source>
        <dbReference type="SAM" id="MobiDB-lite"/>
    </source>
</evidence>
<feature type="domain" description="AAA+ ATPase" evidence="4">
    <location>
        <begin position="265"/>
        <end position="404"/>
    </location>
</feature>
<feature type="region of interest" description="Disordered" evidence="3">
    <location>
        <begin position="1"/>
        <end position="20"/>
    </location>
</feature>
<reference evidence="5" key="2">
    <citation type="journal article" date="2023" name="Science">
        <title>Genomic signatures of disease resistance in endangered staghorn corals.</title>
        <authorList>
            <person name="Vollmer S.V."/>
            <person name="Selwyn J.D."/>
            <person name="Despard B.A."/>
            <person name="Roesel C.L."/>
        </authorList>
    </citation>
    <scope>NUCLEOTIDE SEQUENCE</scope>
    <source>
        <strain evidence="5">K2</strain>
    </source>
</reference>
<dbReference type="InterPro" id="IPR027417">
    <property type="entry name" value="P-loop_NTPase"/>
</dbReference>
<sequence>MIEHIPSLPHREKAARGGNIMSHERREFRFSRVPCEAKDFNTGRCRVAPKLMEEIGGILNSHVQIATESEITFCNLWPRSDGQEHVIQFDTLVTLPIREKGNQSGDAFPKKNIPLRSVTVIKPLEAKCVVTELTLTNLADEIDGENVQDSMREKVLQRLLKGCVVVKGCEIRPKELRNIPKSSRGIAKVLVISTEPVTRSVKDTAVLINERTQISVRSVKRGEILQSNVNMQVLAGLDDISRELREILSYPFQYPDCFDCLGLQCPKGILLQGAPGVGKTLLVKTVSSQCNAQLVTLNGTDIFGPHQGESEENLRKIFENARKASKYGPCVLFIDELDALCPKRGNSGNDQENRIVAQLLTLLDGLESCGKLVVIGATNRPHAIDPALRRPGRLDREVVIGVPNAVQRLSILNAHTRSMKLSEDVDLARLAENTLGYVGADLASLCREAAFIALKRTLSNESNSGPSLCSSNWQKKLKEKSSAITLADFQLALCHVVPSMYRGLDGIVEFPPVDWDDIGGLEHVKLALKRVIEWPLKHPESYARLGLKCPRGILLYGPPGCCKTTLVRAVATSCQCTFMAFSCAQLYSPYIGDAERKIREIFTKARATAPSIVFFDELDAIVGKRSGASSTGVGGRLLSTLLNEMDGVGLLANIYQSDEGSNCKTSSQQLIKKKTEPEQSEYEQILDGTERRKLIFSSTAKEVVVVAASNRPDAIDEALLRPGRIDHRIYVPPPDLEARLQIFKVHTRFTPLGDDVDLEELSLAALYALENSGMSVCKVEHKHFMSALSTIRPSLTREQLNTYIMAPV</sequence>
<dbReference type="AlphaFoldDB" id="A0AAD9V6F3"/>
<name>A0AAD9V6F3_ACRCE</name>
<keyword evidence="1" id="KW-0547">Nucleotide-binding</keyword>
<dbReference type="GO" id="GO:0034098">
    <property type="term" value="C:VCP-NPL4-UFD1 AAA ATPase complex"/>
    <property type="evidence" value="ECO:0007669"/>
    <property type="project" value="TreeGrafter"/>
</dbReference>
<protein>
    <submittedName>
        <fullName evidence="5">Ribosome biogenesis protein SPATA5L1</fullName>
    </submittedName>
</protein>
<dbReference type="InterPro" id="IPR003960">
    <property type="entry name" value="ATPase_AAA_CS"/>
</dbReference>
<evidence type="ECO:0000313" key="5">
    <source>
        <dbReference type="EMBL" id="KAK2562939.1"/>
    </source>
</evidence>
<dbReference type="PANTHER" id="PTHR23077:SF194">
    <property type="entry name" value="ATPASE FAMILY GENE 2 PROTEIN HOMOLOG B"/>
    <property type="match status" value="1"/>
</dbReference>
<evidence type="ECO:0000256" key="2">
    <source>
        <dbReference type="ARBA" id="ARBA00022840"/>
    </source>
</evidence>
<feature type="domain" description="AAA+ ATPase" evidence="4">
    <location>
        <begin position="549"/>
        <end position="735"/>
    </location>
</feature>
<dbReference type="Pfam" id="PF00004">
    <property type="entry name" value="AAA"/>
    <property type="match status" value="2"/>
</dbReference>
<dbReference type="EMBL" id="JARQWQ010000027">
    <property type="protein sequence ID" value="KAK2562939.1"/>
    <property type="molecule type" value="Genomic_DNA"/>
</dbReference>
<gene>
    <name evidence="5" type="ORF">P5673_013919</name>
</gene>
<dbReference type="Gene3D" id="3.40.50.300">
    <property type="entry name" value="P-loop containing nucleotide triphosphate hydrolases"/>
    <property type="match status" value="2"/>
</dbReference>
<dbReference type="InterPro" id="IPR041569">
    <property type="entry name" value="AAA_lid_3"/>
</dbReference>
<feature type="compositionally biased region" description="Basic and acidic residues" evidence="3">
    <location>
        <begin position="1"/>
        <end position="15"/>
    </location>
</feature>
<dbReference type="Pfam" id="PF17862">
    <property type="entry name" value="AAA_lid_3"/>
    <property type="match status" value="1"/>
</dbReference>
<dbReference type="GO" id="GO:0005634">
    <property type="term" value="C:nucleus"/>
    <property type="evidence" value="ECO:0007669"/>
    <property type="project" value="TreeGrafter"/>
</dbReference>
<evidence type="ECO:0000313" key="6">
    <source>
        <dbReference type="Proteomes" id="UP001249851"/>
    </source>
</evidence>
<accession>A0AAD9V6F3</accession>
<dbReference type="SMART" id="SM00382">
    <property type="entry name" value="AAA"/>
    <property type="match status" value="2"/>
</dbReference>
<dbReference type="CDD" id="cd19503">
    <property type="entry name" value="RecA-like_CDC48_NLV2_r1-like"/>
    <property type="match status" value="1"/>
</dbReference>
<dbReference type="Gene3D" id="1.10.8.60">
    <property type="match status" value="2"/>
</dbReference>
<proteinExistence type="predicted"/>
<dbReference type="InterPro" id="IPR003593">
    <property type="entry name" value="AAA+_ATPase"/>
</dbReference>
<dbReference type="GO" id="GO:0051228">
    <property type="term" value="P:mitotic spindle disassembly"/>
    <property type="evidence" value="ECO:0007669"/>
    <property type="project" value="TreeGrafter"/>
</dbReference>
<dbReference type="PANTHER" id="PTHR23077">
    <property type="entry name" value="AAA-FAMILY ATPASE"/>
    <property type="match status" value="1"/>
</dbReference>
<dbReference type="GO" id="GO:0097352">
    <property type="term" value="P:autophagosome maturation"/>
    <property type="evidence" value="ECO:0007669"/>
    <property type="project" value="TreeGrafter"/>
</dbReference>
<evidence type="ECO:0000259" key="4">
    <source>
        <dbReference type="SMART" id="SM00382"/>
    </source>
</evidence>
<dbReference type="GO" id="GO:0005524">
    <property type="term" value="F:ATP binding"/>
    <property type="evidence" value="ECO:0007669"/>
    <property type="project" value="UniProtKB-KW"/>
</dbReference>
<dbReference type="GO" id="GO:0031593">
    <property type="term" value="F:polyubiquitin modification-dependent protein binding"/>
    <property type="evidence" value="ECO:0007669"/>
    <property type="project" value="TreeGrafter"/>
</dbReference>
<keyword evidence="2" id="KW-0067">ATP-binding</keyword>
<organism evidence="5 6">
    <name type="scientific">Acropora cervicornis</name>
    <name type="common">Staghorn coral</name>
    <dbReference type="NCBI Taxonomy" id="6130"/>
    <lineage>
        <taxon>Eukaryota</taxon>
        <taxon>Metazoa</taxon>
        <taxon>Cnidaria</taxon>
        <taxon>Anthozoa</taxon>
        <taxon>Hexacorallia</taxon>
        <taxon>Scleractinia</taxon>
        <taxon>Astrocoeniina</taxon>
        <taxon>Acroporidae</taxon>
        <taxon>Acropora</taxon>
    </lineage>
</organism>